<sequence>MFVSMKMLHAELPDKLYEQVKTLVDGGWFSKETDVINEALRRFLETHKPELMEHFLKEDVEWGLHGKD</sequence>
<dbReference type="InterPro" id="IPR010985">
    <property type="entry name" value="Ribbon_hlx_hlx"/>
</dbReference>
<evidence type="ECO:0000313" key="2">
    <source>
        <dbReference type="Proteomes" id="UP000094056"/>
    </source>
</evidence>
<dbReference type="AlphaFoldDB" id="A0A1E3X2Q0"/>
<accession>A0A1E3X2Q0</accession>
<dbReference type="CDD" id="cd22231">
    <property type="entry name" value="RHH_NikR_HicB-like"/>
    <property type="match status" value="1"/>
</dbReference>
<dbReference type="SUPFAM" id="SSF47598">
    <property type="entry name" value="Ribbon-helix-helix"/>
    <property type="match status" value="1"/>
</dbReference>
<dbReference type="EMBL" id="MAYW01000352">
    <property type="protein sequence ID" value="ODS29859.1"/>
    <property type="molecule type" value="Genomic_DNA"/>
</dbReference>
<organism evidence="1 2">
    <name type="scientific">Candidatus Scalindua rubra</name>
    <dbReference type="NCBI Taxonomy" id="1872076"/>
    <lineage>
        <taxon>Bacteria</taxon>
        <taxon>Pseudomonadati</taxon>
        <taxon>Planctomycetota</taxon>
        <taxon>Candidatus Brocadiia</taxon>
        <taxon>Candidatus Brocadiales</taxon>
        <taxon>Candidatus Scalinduaceae</taxon>
        <taxon>Candidatus Scalindua</taxon>
    </lineage>
</organism>
<protein>
    <submittedName>
        <fullName evidence="1">Transcriptional regulator CopG family protein</fullName>
    </submittedName>
</protein>
<proteinExistence type="predicted"/>
<name>A0A1E3X2Q0_9BACT</name>
<gene>
    <name evidence="1" type="ORF">SCARUB_05040</name>
</gene>
<reference evidence="1 2" key="1">
    <citation type="submission" date="2016-07" db="EMBL/GenBank/DDBJ databases">
        <title>Draft genome of Scalindua rubra, obtained from a brine-seawater interface in the Red Sea, sheds light on salt adaptation in anammox bacteria.</title>
        <authorList>
            <person name="Speth D.R."/>
            <person name="Lagkouvardos I."/>
            <person name="Wang Y."/>
            <person name="Qian P.-Y."/>
            <person name="Dutilh B.E."/>
            <person name="Jetten M.S."/>
        </authorList>
    </citation>
    <scope>NUCLEOTIDE SEQUENCE [LARGE SCALE GENOMIC DNA]</scope>
    <source>
        <strain evidence="1">BSI-1</strain>
    </source>
</reference>
<evidence type="ECO:0000313" key="1">
    <source>
        <dbReference type="EMBL" id="ODS29859.1"/>
    </source>
</evidence>
<dbReference type="Proteomes" id="UP000094056">
    <property type="component" value="Unassembled WGS sequence"/>
</dbReference>
<dbReference type="GO" id="GO:0006355">
    <property type="term" value="P:regulation of DNA-templated transcription"/>
    <property type="evidence" value="ECO:0007669"/>
    <property type="project" value="InterPro"/>
</dbReference>
<comment type="caution">
    <text evidence="1">The sequence shown here is derived from an EMBL/GenBank/DDBJ whole genome shotgun (WGS) entry which is preliminary data.</text>
</comment>